<organism evidence="6 7">
    <name type="scientific">Tanacetum coccineum</name>
    <dbReference type="NCBI Taxonomy" id="301880"/>
    <lineage>
        <taxon>Eukaryota</taxon>
        <taxon>Viridiplantae</taxon>
        <taxon>Streptophyta</taxon>
        <taxon>Embryophyta</taxon>
        <taxon>Tracheophyta</taxon>
        <taxon>Spermatophyta</taxon>
        <taxon>Magnoliopsida</taxon>
        <taxon>eudicotyledons</taxon>
        <taxon>Gunneridae</taxon>
        <taxon>Pentapetalae</taxon>
        <taxon>asterids</taxon>
        <taxon>campanulids</taxon>
        <taxon>Asterales</taxon>
        <taxon>Asteraceae</taxon>
        <taxon>Asteroideae</taxon>
        <taxon>Anthemideae</taxon>
        <taxon>Anthemidinae</taxon>
        <taxon>Tanacetum</taxon>
    </lineage>
</organism>
<feature type="compositionally biased region" description="Pro residues" evidence="3">
    <location>
        <begin position="1"/>
        <end position="12"/>
    </location>
</feature>
<dbReference type="PROSITE" id="PS50158">
    <property type="entry name" value="ZF_CCHC"/>
    <property type="match status" value="1"/>
</dbReference>
<dbReference type="SMART" id="SM00343">
    <property type="entry name" value="ZnF_C2HC"/>
    <property type="match status" value="1"/>
</dbReference>
<accession>A0ABQ5IIU9</accession>
<evidence type="ECO:0000259" key="4">
    <source>
        <dbReference type="PROSITE" id="PS50158"/>
    </source>
</evidence>
<keyword evidence="7" id="KW-1185">Reference proteome</keyword>
<keyword evidence="1" id="KW-0479">Metal-binding</keyword>
<dbReference type="PROSITE" id="PS50994">
    <property type="entry name" value="INTEGRASE"/>
    <property type="match status" value="1"/>
</dbReference>
<dbReference type="Gene3D" id="4.10.60.10">
    <property type="entry name" value="Zinc finger, CCHC-type"/>
    <property type="match status" value="1"/>
</dbReference>
<sequence>MSRIIPPIPPPTFGTSSSNPSNPNVNRVDMMPNTETMNASPTINVSRKDFTSWKIRFLVFLDGLEPYLITTLEDGPFVPMSNLSTPANPLPKRQNQWSNAESRLANQDKRLKSIIIGCLPNDVMKSVIKYKTAKEMWTELCLAYEGPSDTRDTKIAALRLKFNAFKALEGEKVNGTYTRLKCLLNDLENNGVIISQSEINATFVNSLPRKWLSMNQTQRANNSIKNDSLAALYGKYHYEEGLIDDIYASETQRFTIQTSSSKALISNNHFQDSDSDVEEDNRTSNEFMADLNAEYHERALLANQKRFYKRSGRVGSARKPMDKSKETCFACGKLGHFQKDCPSNKTSTPSYPSSNTSFNKPKPYTPSFTPNTSQNSSISQKDYKGKYKGLKAEMAVLSQRIDELTKGKDDKGKGDKRKSDKGLVAESFDWDDESVSSEDEETTKFKAFMAITDDEPSVGKGDARSGQWVDITMKKVHRLLSMTDNEERKHVLDYTHVDLQYVEDQRNNLVNKFNALKQYLALHKSELCNLKNTVSINCSLQNKVIRVNLENESLKDEISDLKKVIKKWTCSKVTLDQLLSEQIPGNIVKALKGKGRRKDSNSKEILFTKADVSISESALMITSDSEDDSDNQIKKTSNKVSQTYVIKKKTEPKHPAIQISCPDKNALPSTEQLLLTLMEEVKGIKNQILIPLDTSSSVSQASTSKTPKQKVWYGPCKHYGIKNHLSDDCYSKPKCSTYGSCSHTTKEHTEQTTVRKSLNKLQGQSTSKPTPTRINRISKTFGDYKYCGSNKHHLDNCEFYLGCEIYGSIAHEIADYPKNLRNGRKQRSETISAQIFRDNSSGGTEGYGLVNCNGITFTKGTIFNEKDEVVLISPRRRDVYVIDMSSYNTDNNTYFYTNTSPSVNWLWHKKLSYLNFKTINNLSKYNLVSGIPSLTFSKDKIAQLVRKGSTTEQHSKPRDEYSRYTWVFCLKKKSDAADCIMSFIRQMENLNDTKVKQLRSDNGIEFRNHTLEAFCDEKGISQNFSSPCNPEQNGVAERRNRTLIEAARTMLNSASLPKQFWGEAVNAACYTQNRSIIVKRHRKTAYKVFRGRAPDISYFHAFGYPVHIHNHRDHLGKFDEKADDGFFLGYSSVAKAFRVFNIRRQEMEETFHVTFSENDEAISQTSTEGDAINFNEVNSFPVDEFREPRISDTLYVVPALDEGVHSDSAAVLESTDLQEDNKDETPIIVQPLP</sequence>
<dbReference type="Proteomes" id="UP001151760">
    <property type="component" value="Unassembled WGS sequence"/>
</dbReference>
<evidence type="ECO:0000259" key="5">
    <source>
        <dbReference type="PROSITE" id="PS50994"/>
    </source>
</evidence>
<feature type="compositionally biased region" description="Low complexity" evidence="3">
    <location>
        <begin position="13"/>
        <end position="26"/>
    </location>
</feature>
<dbReference type="SUPFAM" id="SSF57756">
    <property type="entry name" value="Retrovirus zinc finger-like domains"/>
    <property type="match status" value="1"/>
</dbReference>
<dbReference type="InterPro" id="IPR001878">
    <property type="entry name" value="Znf_CCHC"/>
</dbReference>
<feature type="compositionally biased region" description="Low complexity" evidence="3">
    <location>
        <begin position="343"/>
        <end position="359"/>
    </location>
</feature>
<protein>
    <submittedName>
        <fullName evidence="6">Retrovirus-related pol polyprotein from transposon TNT 1-94</fullName>
    </submittedName>
</protein>
<keyword evidence="1" id="KW-0862">Zinc</keyword>
<evidence type="ECO:0000256" key="2">
    <source>
        <dbReference type="SAM" id="Coils"/>
    </source>
</evidence>
<dbReference type="EMBL" id="BQNB010020832">
    <property type="protein sequence ID" value="GJU00116.1"/>
    <property type="molecule type" value="Genomic_DNA"/>
</dbReference>
<dbReference type="PANTHER" id="PTHR42648">
    <property type="entry name" value="TRANSPOSASE, PUTATIVE-RELATED"/>
    <property type="match status" value="1"/>
</dbReference>
<dbReference type="Pfam" id="PF25597">
    <property type="entry name" value="SH3_retrovirus"/>
    <property type="match status" value="1"/>
</dbReference>
<dbReference type="InterPro" id="IPR036875">
    <property type="entry name" value="Znf_CCHC_sf"/>
</dbReference>
<feature type="region of interest" description="Disordered" evidence="3">
    <location>
        <begin position="1"/>
        <end position="37"/>
    </location>
</feature>
<dbReference type="InterPro" id="IPR036397">
    <property type="entry name" value="RNaseH_sf"/>
</dbReference>
<feature type="compositionally biased region" description="Polar residues" evidence="3">
    <location>
        <begin position="366"/>
        <end position="380"/>
    </location>
</feature>
<feature type="region of interest" description="Disordered" evidence="3">
    <location>
        <begin position="1214"/>
        <end position="1233"/>
    </location>
</feature>
<dbReference type="Pfam" id="PF00665">
    <property type="entry name" value="rve"/>
    <property type="match status" value="1"/>
</dbReference>
<evidence type="ECO:0000313" key="7">
    <source>
        <dbReference type="Proteomes" id="UP001151760"/>
    </source>
</evidence>
<dbReference type="Pfam" id="PF14223">
    <property type="entry name" value="Retrotran_gag_2"/>
    <property type="match status" value="1"/>
</dbReference>
<evidence type="ECO:0000313" key="6">
    <source>
        <dbReference type="EMBL" id="GJU00116.1"/>
    </source>
</evidence>
<feature type="region of interest" description="Disordered" evidence="3">
    <location>
        <begin position="341"/>
        <end position="381"/>
    </location>
</feature>
<dbReference type="SUPFAM" id="SSF53098">
    <property type="entry name" value="Ribonuclease H-like"/>
    <property type="match status" value="1"/>
</dbReference>
<evidence type="ECO:0000256" key="3">
    <source>
        <dbReference type="SAM" id="MobiDB-lite"/>
    </source>
</evidence>
<evidence type="ECO:0000256" key="1">
    <source>
        <dbReference type="PROSITE-ProRule" id="PRU00047"/>
    </source>
</evidence>
<feature type="domain" description="Integrase catalytic" evidence="5">
    <location>
        <begin position="928"/>
        <end position="1093"/>
    </location>
</feature>
<dbReference type="InterPro" id="IPR012337">
    <property type="entry name" value="RNaseH-like_sf"/>
</dbReference>
<gene>
    <name evidence="6" type="ORF">Tco_1110454</name>
</gene>
<dbReference type="Pfam" id="PF00098">
    <property type="entry name" value="zf-CCHC"/>
    <property type="match status" value="1"/>
</dbReference>
<name>A0ABQ5IIU9_9ASTR</name>
<reference evidence="6" key="1">
    <citation type="journal article" date="2022" name="Int. J. Mol. Sci.">
        <title>Draft Genome of Tanacetum Coccineum: Genomic Comparison of Closely Related Tanacetum-Family Plants.</title>
        <authorList>
            <person name="Yamashiro T."/>
            <person name="Shiraishi A."/>
            <person name="Nakayama K."/>
            <person name="Satake H."/>
        </authorList>
    </citation>
    <scope>NUCLEOTIDE SEQUENCE</scope>
</reference>
<dbReference type="Gene3D" id="3.30.420.10">
    <property type="entry name" value="Ribonuclease H-like superfamily/Ribonuclease H"/>
    <property type="match status" value="1"/>
</dbReference>
<comment type="caution">
    <text evidence="6">The sequence shown here is derived from an EMBL/GenBank/DDBJ whole genome shotgun (WGS) entry which is preliminary data.</text>
</comment>
<reference evidence="6" key="2">
    <citation type="submission" date="2022-01" db="EMBL/GenBank/DDBJ databases">
        <authorList>
            <person name="Yamashiro T."/>
            <person name="Shiraishi A."/>
            <person name="Satake H."/>
            <person name="Nakayama K."/>
        </authorList>
    </citation>
    <scope>NUCLEOTIDE SEQUENCE</scope>
</reference>
<keyword evidence="1" id="KW-0863">Zinc-finger</keyword>
<dbReference type="PANTHER" id="PTHR42648:SF32">
    <property type="entry name" value="RIBONUCLEASE H-LIKE DOMAIN, GAG-PRE-INTEGRASE DOMAIN PROTEIN-RELATED"/>
    <property type="match status" value="1"/>
</dbReference>
<proteinExistence type="predicted"/>
<feature type="domain" description="CCHC-type" evidence="4">
    <location>
        <begin position="328"/>
        <end position="343"/>
    </location>
</feature>
<feature type="coiled-coil region" evidence="2">
    <location>
        <begin position="544"/>
        <end position="571"/>
    </location>
</feature>
<dbReference type="InterPro" id="IPR001584">
    <property type="entry name" value="Integrase_cat-core"/>
</dbReference>
<keyword evidence="2" id="KW-0175">Coiled coil</keyword>
<dbReference type="InterPro" id="IPR057670">
    <property type="entry name" value="SH3_retrovirus"/>
</dbReference>
<dbReference type="InterPro" id="IPR039537">
    <property type="entry name" value="Retrotran_Ty1/copia-like"/>
</dbReference>